<comment type="caution">
    <text evidence="1">The sequence shown here is derived from an EMBL/GenBank/DDBJ whole genome shotgun (WGS) entry which is preliminary data.</text>
</comment>
<dbReference type="Proteomes" id="UP001057279">
    <property type="component" value="Linkage Group LG18"/>
</dbReference>
<name>A0ACB9UFG9_9CETA</name>
<keyword evidence="2" id="KW-1185">Reference proteome</keyword>
<proteinExistence type="predicted"/>
<dbReference type="EMBL" id="CM043043">
    <property type="protein sequence ID" value="KAI4566896.1"/>
    <property type="molecule type" value="Genomic_DNA"/>
</dbReference>
<reference evidence="1" key="1">
    <citation type="submission" date="2022-03" db="EMBL/GenBank/DDBJ databases">
        <title>Genomic analyses of argali, domestic sheep and their hybrids provide insights into chromosomal evolution, heterosis and genetic basis of agronomic traits.</title>
        <authorList>
            <person name="Li M."/>
        </authorList>
    </citation>
    <scope>NUCLEOTIDE SEQUENCE</scope>
    <source>
        <strain evidence="1">F1 hybrid</strain>
    </source>
</reference>
<protein>
    <submittedName>
        <fullName evidence="1">Uncharacterized protein</fullName>
    </submittedName>
</protein>
<gene>
    <name evidence="1" type="ORF">MJG53_015573</name>
</gene>
<evidence type="ECO:0000313" key="2">
    <source>
        <dbReference type="Proteomes" id="UP001057279"/>
    </source>
</evidence>
<accession>A0ACB9UFG9</accession>
<evidence type="ECO:0000313" key="1">
    <source>
        <dbReference type="EMBL" id="KAI4566896.1"/>
    </source>
</evidence>
<sequence>MQILRSSIGIFQKSPPGSCYTIQPVPSEKARLAVSPTSLPAPYRSDTCLLITVTLAQMEQLKSQKLMPAAQQPWKQKSQGKWPHAPVSRLMGAESFLWRVTGPVQAAQASESALDLSFPSPGSDFKSIKKSPTPAPGPQREFNSAQKTFRDLQTHLPCGSTHSGYKPGEESKFRSCLLPWLLMLLEAGLARQALEPRLLLCGALTHPVSLSTS</sequence>
<organism evidence="1 2">
    <name type="scientific">Ovis ammon polii x Ovis aries</name>
    <dbReference type="NCBI Taxonomy" id="2918886"/>
    <lineage>
        <taxon>Eukaryota</taxon>
        <taxon>Metazoa</taxon>
        <taxon>Chordata</taxon>
        <taxon>Craniata</taxon>
        <taxon>Vertebrata</taxon>
        <taxon>Euteleostomi</taxon>
        <taxon>Mammalia</taxon>
        <taxon>Eutheria</taxon>
        <taxon>Laurasiatheria</taxon>
        <taxon>Artiodactyla</taxon>
        <taxon>Ruminantia</taxon>
        <taxon>Pecora</taxon>
        <taxon>Bovidae</taxon>
        <taxon>Caprinae</taxon>
        <taxon>Ovis</taxon>
    </lineage>
</organism>